<dbReference type="GO" id="GO:0044027">
    <property type="term" value="P:negative regulation of gene expression via chromosomal CpG island methylation"/>
    <property type="evidence" value="ECO:0007669"/>
    <property type="project" value="TreeGrafter"/>
</dbReference>
<evidence type="ECO:0000259" key="4">
    <source>
        <dbReference type="PROSITE" id="PS51015"/>
    </source>
</evidence>
<evidence type="ECO:0000313" key="6">
    <source>
        <dbReference type="Proteomes" id="UP001302676"/>
    </source>
</evidence>
<feature type="region of interest" description="Disordered" evidence="3">
    <location>
        <begin position="47"/>
        <end position="209"/>
    </location>
</feature>
<feature type="compositionally biased region" description="Basic residues" evidence="3">
    <location>
        <begin position="126"/>
        <end position="141"/>
    </location>
</feature>
<dbReference type="Gene3D" id="2.30.280.10">
    <property type="entry name" value="SRA-YDG"/>
    <property type="match status" value="1"/>
</dbReference>
<sequence length="476" mass="50917">MGYGDSGLYTTAPPAVVPAHFDVLAPSSGHFDIRVRSFAHSDASDVSLAHSDTPAQPASHSDAPVSSSSRSGAPVPSSAPLPRRPTNDLPHAARATGRNSFHKPALEFPTNLPPATHHAPTTRRIPTTHHNRQVNHSHRARPIVTIPDHQDTQTTPARQTLDITVPPNPLPEPPTSPPEPPTSPRGPETPSPAPPTMSRPAPNLPPPNHPSWGVNGIMHGVYLQGAHTYLFDPRYVGQRRDALQHGHNGLTPGDWWPLQVVAVYNGAHGQRVRGISGDPQTGAYSVVVSGLAAQYRYHDRDNGDVVWYSADRPNAGVGLGRRGRANPNANNASSNNNTSSTSNGGAGNNTGSNSNNSAGGNNQQAAPAPAPAPRPQHSADTRALLASERTGLPVRVLRSAGHRNRHWAPAVGIRYDGLYRVVRHIVSHNSHGGQFLKFELRRLNPAANLGMTLNQIRTTVPTQAQRAAEASIRDRY</sequence>
<feature type="compositionally biased region" description="Pro residues" evidence="3">
    <location>
        <begin position="166"/>
        <end position="209"/>
    </location>
</feature>
<feature type="compositionally biased region" description="Low complexity" evidence="3">
    <location>
        <begin position="325"/>
        <end position="367"/>
    </location>
</feature>
<comment type="subcellular location">
    <subcellularLocation>
        <location evidence="2">Nucleus</location>
    </subcellularLocation>
</comment>
<name>A0AAN6V6U1_9PEZI</name>
<dbReference type="EMBL" id="MU853571">
    <property type="protein sequence ID" value="KAK4145110.1"/>
    <property type="molecule type" value="Genomic_DNA"/>
</dbReference>
<dbReference type="PROSITE" id="PS51015">
    <property type="entry name" value="YDG"/>
    <property type="match status" value="1"/>
</dbReference>
<evidence type="ECO:0000313" key="5">
    <source>
        <dbReference type="EMBL" id="KAK4145110.1"/>
    </source>
</evidence>
<feature type="compositionally biased region" description="Polar residues" evidence="3">
    <location>
        <begin position="152"/>
        <end position="162"/>
    </location>
</feature>
<keyword evidence="6" id="KW-1185">Reference proteome</keyword>
<dbReference type="Proteomes" id="UP001302676">
    <property type="component" value="Unassembled WGS sequence"/>
</dbReference>
<dbReference type="InterPro" id="IPR045134">
    <property type="entry name" value="UHRF1/2-like"/>
</dbReference>
<dbReference type="InterPro" id="IPR015947">
    <property type="entry name" value="PUA-like_sf"/>
</dbReference>
<comment type="caution">
    <text evidence="5">The sequence shown here is derived from an EMBL/GenBank/DDBJ whole genome shotgun (WGS) entry which is preliminary data.</text>
</comment>
<dbReference type="RefSeq" id="XP_062638481.1">
    <property type="nucleotide sequence ID" value="XM_062780175.1"/>
</dbReference>
<dbReference type="Pfam" id="PF02182">
    <property type="entry name" value="SAD_SRA"/>
    <property type="match status" value="1"/>
</dbReference>
<dbReference type="InterPro" id="IPR036987">
    <property type="entry name" value="SRA-YDG_sf"/>
</dbReference>
<feature type="domain" description="YDG" evidence="4">
    <location>
        <begin position="245"/>
        <end position="442"/>
    </location>
</feature>
<reference evidence="5" key="2">
    <citation type="submission" date="2023-05" db="EMBL/GenBank/DDBJ databases">
        <authorList>
            <consortium name="Lawrence Berkeley National Laboratory"/>
            <person name="Steindorff A."/>
            <person name="Hensen N."/>
            <person name="Bonometti L."/>
            <person name="Westerberg I."/>
            <person name="Brannstrom I.O."/>
            <person name="Guillou S."/>
            <person name="Cros-Aarteil S."/>
            <person name="Calhoun S."/>
            <person name="Haridas S."/>
            <person name="Kuo A."/>
            <person name="Mondo S."/>
            <person name="Pangilinan J."/>
            <person name="Riley R."/>
            <person name="Labutti K."/>
            <person name="Andreopoulos B."/>
            <person name="Lipzen A."/>
            <person name="Chen C."/>
            <person name="Yanf M."/>
            <person name="Daum C."/>
            <person name="Ng V."/>
            <person name="Clum A."/>
            <person name="Ohm R."/>
            <person name="Martin F."/>
            <person name="Silar P."/>
            <person name="Natvig D."/>
            <person name="Lalanne C."/>
            <person name="Gautier V."/>
            <person name="Ament-Velasquez S.L."/>
            <person name="Kruys A."/>
            <person name="Hutchinson M.I."/>
            <person name="Powell A.J."/>
            <person name="Barry K."/>
            <person name="Miller A.N."/>
            <person name="Grigoriev I.V."/>
            <person name="Debuchy R."/>
            <person name="Gladieux P."/>
            <person name="Thoren M.H."/>
            <person name="Johannesson H."/>
        </authorList>
    </citation>
    <scope>NUCLEOTIDE SEQUENCE</scope>
    <source>
        <strain evidence="5">CBS 141.50</strain>
    </source>
</reference>
<keyword evidence="1 2" id="KW-0539">Nucleus</keyword>
<dbReference type="AlphaFoldDB" id="A0AAN6V6U1"/>
<reference evidence="5" key="1">
    <citation type="journal article" date="2023" name="Mol. Phylogenet. Evol.">
        <title>Genome-scale phylogeny and comparative genomics of the fungal order Sordariales.</title>
        <authorList>
            <person name="Hensen N."/>
            <person name="Bonometti L."/>
            <person name="Westerberg I."/>
            <person name="Brannstrom I.O."/>
            <person name="Guillou S."/>
            <person name="Cros-Aarteil S."/>
            <person name="Calhoun S."/>
            <person name="Haridas S."/>
            <person name="Kuo A."/>
            <person name="Mondo S."/>
            <person name="Pangilinan J."/>
            <person name="Riley R."/>
            <person name="LaButti K."/>
            <person name="Andreopoulos B."/>
            <person name="Lipzen A."/>
            <person name="Chen C."/>
            <person name="Yan M."/>
            <person name="Daum C."/>
            <person name="Ng V."/>
            <person name="Clum A."/>
            <person name="Steindorff A."/>
            <person name="Ohm R.A."/>
            <person name="Martin F."/>
            <person name="Silar P."/>
            <person name="Natvig D.O."/>
            <person name="Lalanne C."/>
            <person name="Gautier V."/>
            <person name="Ament-Velasquez S.L."/>
            <person name="Kruys A."/>
            <person name="Hutchinson M.I."/>
            <person name="Powell A.J."/>
            <person name="Barry K."/>
            <person name="Miller A.N."/>
            <person name="Grigoriev I.V."/>
            <person name="Debuchy R."/>
            <person name="Gladieux P."/>
            <person name="Hiltunen Thoren M."/>
            <person name="Johannesson H."/>
        </authorList>
    </citation>
    <scope>NUCLEOTIDE SEQUENCE</scope>
    <source>
        <strain evidence="5">CBS 141.50</strain>
    </source>
</reference>
<dbReference type="GO" id="GO:0061630">
    <property type="term" value="F:ubiquitin protein ligase activity"/>
    <property type="evidence" value="ECO:0007669"/>
    <property type="project" value="TreeGrafter"/>
</dbReference>
<organism evidence="5 6">
    <name type="scientific">Dichotomopilus funicola</name>
    <dbReference type="NCBI Taxonomy" id="1934379"/>
    <lineage>
        <taxon>Eukaryota</taxon>
        <taxon>Fungi</taxon>
        <taxon>Dikarya</taxon>
        <taxon>Ascomycota</taxon>
        <taxon>Pezizomycotina</taxon>
        <taxon>Sordariomycetes</taxon>
        <taxon>Sordariomycetidae</taxon>
        <taxon>Sordariales</taxon>
        <taxon>Chaetomiaceae</taxon>
        <taxon>Dichotomopilus</taxon>
    </lineage>
</organism>
<dbReference type="GO" id="GO:0016567">
    <property type="term" value="P:protein ubiquitination"/>
    <property type="evidence" value="ECO:0007669"/>
    <property type="project" value="TreeGrafter"/>
</dbReference>
<dbReference type="PANTHER" id="PTHR14140">
    <property type="entry name" value="E3 UBIQUITIN-PROTEIN LIGASE UHRF-RELATED"/>
    <property type="match status" value="1"/>
</dbReference>
<proteinExistence type="predicted"/>
<gene>
    <name evidence="5" type="ORF">C8A04DRAFT_27109</name>
</gene>
<dbReference type="SMART" id="SM00466">
    <property type="entry name" value="SRA"/>
    <property type="match status" value="1"/>
</dbReference>
<feature type="region of interest" description="Disordered" evidence="3">
    <location>
        <begin position="316"/>
        <end position="379"/>
    </location>
</feature>
<evidence type="ECO:0000256" key="2">
    <source>
        <dbReference type="PROSITE-ProRule" id="PRU00358"/>
    </source>
</evidence>
<evidence type="ECO:0000256" key="1">
    <source>
        <dbReference type="ARBA" id="ARBA00023242"/>
    </source>
</evidence>
<dbReference type="GO" id="GO:0005634">
    <property type="term" value="C:nucleus"/>
    <property type="evidence" value="ECO:0007669"/>
    <property type="project" value="UniProtKB-SubCell"/>
</dbReference>
<dbReference type="SUPFAM" id="SSF88697">
    <property type="entry name" value="PUA domain-like"/>
    <property type="match status" value="1"/>
</dbReference>
<protein>
    <submittedName>
        <fullName evidence="5">PUA-like domain-containing protein</fullName>
    </submittedName>
</protein>
<dbReference type="InterPro" id="IPR003105">
    <property type="entry name" value="SRA_YDG"/>
</dbReference>
<dbReference type="GeneID" id="87816788"/>
<accession>A0AAN6V6U1</accession>
<dbReference type="PANTHER" id="PTHR14140:SF27">
    <property type="entry name" value="OS04G0289800 PROTEIN"/>
    <property type="match status" value="1"/>
</dbReference>
<feature type="compositionally biased region" description="Low complexity" evidence="3">
    <location>
        <begin position="57"/>
        <end position="76"/>
    </location>
</feature>
<evidence type="ECO:0000256" key="3">
    <source>
        <dbReference type="SAM" id="MobiDB-lite"/>
    </source>
</evidence>